<name>M8CYE0_AEGTA</name>
<dbReference type="Pfam" id="PF13968">
    <property type="entry name" value="DUF4220"/>
    <property type="match status" value="1"/>
</dbReference>
<dbReference type="AlphaFoldDB" id="M8CYE0"/>
<evidence type="ECO:0000313" key="1">
    <source>
        <dbReference type="EnsemblPlants" id="EMT32737"/>
    </source>
</evidence>
<accession>M8CYE0</accession>
<protein>
    <submittedName>
        <fullName evidence="1">Uncharacterized protein</fullName>
    </submittedName>
</protein>
<organism evidence="1">
    <name type="scientific">Aegilops tauschii</name>
    <name type="common">Tausch's goatgrass</name>
    <name type="synonym">Aegilops squarrosa</name>
    <dbReference type="NCBI Taxonomy" id="37682"/>
    <lineage>
        <taxon>Eukaryota</taxon>
        <taxon>Viridiplantae</taxon>
        <taxon>Streptophyta</taxon>
        <taxon>Embryophyta</taxon>
        <taxon>Tracheophyta</taxon>
        <taxon>Spermatophyta</taxon>
        <taxon>Magnoliopsida</taxon>
        <taxon>Liliopsida</taxon>
        <taxon>Poales</taxon>
        <taxon>Poaceae</taxon>
        <taxon>BOP clade</taxon>
        <taxon>Pooideae</taxon>
        <taxon>Triticodae</taxon>
        <taxon>Triticeae</taxon>
        <taxon>Triticinae</taxon>
        <taxon>Aegilops</taxon>
    </lineage>
</organism>
<sequence length="148" mass="17320">MAQWWDGWQMLLAEHEHRHTYRDAERIAQWWDEWQMRILVLASLGAQYLLVYFAVVRRFHIPPWVKVLFRLAHIGSDTLALFAIATLFNRQKAGPCCSYARGSRDLELLWAPILVMHLGGQVVITSYNIEDNEQWSRHILTSLSKVSS</sequence>
<proteinExistence type="predicted"/>
<dbReference type="EnsemblPlants" id="EMT32737">
    <property type="protein sequence ID" value="EMT32737"/>
    <property type="gene ID" value="F775_11500"/>
</dbReference>
<dbReference type="PANTHER" id="PTHR31325">
    <property type="entry name" value="OS01G0798800 PROTEIN-RELATED"/>
    <property type="match status" value="1"/>
</dbReference>
<dbReference type="InterPro" id="IPR025315">
    <property type="entry name" value="DUF4220"/>
</dbReference>
<reference evidence="1" key="1">
    <citation type="submission" date="2015-06" db="UniProtKB">
        <authorList>
            <consortium name="EnsemblPlants"/>
        </authorList>
    </citation>
    <scope>IDENTIFICATION</scope>
</reference>